<evidence type="ECO:0000313" key="3">
    <source>
        <dbReference type="EMBL" id="QWU16650.1"/>
    </source>
</evidence>
<keyword evidence="1" id="KW-0233">DNA recombination</keyword>
<dbReference type="RefSeq" id="WP_036602796.1">
    <property type="nucleotide sequence ID" value="NZ_CP076607.1"/>
</dbReference>
<evidence type="ECO:0000256" key="1">
    <source>
        <dbReference type="ARBA" id="ARBA00023172"/>
    </source>
</evidence>
<dbReference type="SUPFAM" id="SSF56349">
    <property type="entry name" value="DNA breaking-rejoining enzymes"/>
    <property type="match status" value="1"/>
</dbReference>
<evidence type="ECO:0000313" key="4">
    <source>
        <dbReference type="Proteomes" id="UP000683429"/>
    </source>
</evidence>
<gene>
    <name evidence="3" type="ORF">KP014_05355</name>
</gene>
<organism evidence="3 4">
    <name type="scientific">Paenibacillus sophorae</name>
    <dbReference type="NCBI Taxonomy" id="1333845"/>
    <lineage>
        <taxon>Bacteria</taxon>
        <taxon>Bacillati</taxon>
        <taxon>Bacillota</taxon>
        <taxon>Bacilli</taxon>
        <taxon>Bacillales</taxon>
        <taxon>Paenibacillaceae</taxon>
        <taxon>Paenibacillus</taxon>
    </lineage>
</organism>
<feature type="domain" description="Tyr recombinase" evidence="2">
    <location>
        <begin position="9"/>
        <end position="111"/>
    </location>
</feature>
<keyword evidence="4" id="KW-1185">Reference proteome</keyword>
<reference evidence="3 4" key="1">
    <citation type="submission" date="2021-06" db="EMBL/GenBank/DDBJ databases">
        <title>Whole genome sequence of Paenibacillus sophorae DSM23020 for comparative genomics.</title>
        <authorList>
            <person name="Kim M.-J."/>
            <person name="Lee G."/>
            <person name="Shin J.-H."/>
        </authorList>
    </citation>
    <scope>NUCLEOTIDE SEQUENCE [LARGE SCALE GENOMIC DNA]</scope>
    <source>
        <strain evidence="3 4">DSM 23020</strain>
    </source>
</reference>
<dbReference type="PROSITE" id="PS51898">
    <property type="entry name" value="TYR_RECOMBINASE"/>
    <property type="match status" value="1"/>
</dbReference>
<dbReference type="EMBL" id="CP076607">
    <property type="protein sequence ID" value="QWU16650.1"/>
    <property type="molecule type" value="Genomic_DNA"/>
</dbReference>
<dbReference type="InterPro" id="IPR013762">
    <property type="entry name" value="Integrase-like_cat_sf"/>
</dbReference>
<dbReference type="Proteomes" id="UP000683429">
    <property type="component" value="Chromosome"/>
</dbReference>
<dbReference type="InterPro" id="IPR002104">
    <property type="entry name" value="Integrase_catalytic"/>
</dbReference>
<evidence type="ECO:0000259" key="2">
    <source>
        <dbReference type="PROSITE" id="PS51898"/>
    </source>
</evidence>
<dbReference type="InterPro" id="IPR011010">
    <property type="entry name" value="DNA_brk_join_enz"/>
</dbReference>
<dbReference type="Gene3D" id="1.10.443.10">
    <property type="entry name" value="Intergrase catalytic core"/>
    <property type="match status" value="1"/>
</dbReference>
<accession>A0ABX8HED7</accession>
<sequence length="111" mass="12927">MKLPQGKKAKFEVWDERQLKLFLDSAAEEPYYEAFELAASTGMRQSEILAVERTSVDLKKQCSQFGKPIRWQKSDMILTIPKARVVFDRSPYSRVRLKCLPVFLNESNKKL</sequence>
<protein>
    <recommendedName>
        <fullName evidence="2">Tyr recombinase domain-containing protein</fullName>
    </recommendedName>
</protein>
<name>A0ABX8HED7_9BACL</name>
<proteinExistence type="predicted"/>